<evidence type="ECO:0000313" key="1">
    <source>
        <dbReference type="EMBL" id="HAF6312061.1"/>
    </source>
</evidence>
<gene>
    <name evidence="1" type="ORF">G8K50_004371</name>
</gene>
<protein>
    <submittedName>
        <fullName evidence="1">Uncharacterized protein</fullName>
    </submittedName>
</protein>
<dbReference type="AlphaFoldDB" id="A0A750J067"/>
<name>A0A750J067_SALER</name>
<dbReference type="EMBL" id="DAAVOS010000017">
    <property type="protein sequence ID" value="HAF6312061.1"/>
    <property type="molecule type" value="Genomic_DNA"/>
</dbReference>
<proteinExistence type="predicted"/>
<reference evidence="1" key="2">
    <citation type="submission" date="2020-02" db="EMBL/GenBank/DDBJ databases">
        <authorList>
            <consortium name="NCBI Pathogen Detection Project"/>
        </authorList>
    </citation>
    <scope>NUCLEOTIDE SEQUENCE</scope>
    <source>
        <strain evidence="1">MA.GA6700TM</strain>
    </source>
</reference>
<comment type="caution">
    <text evidence="1">The sequence shown here is derived from an EMBL/GenBank/DDBJ whole genome shotgun (WGS) entry which is preliminary data.</text>
</comment>
<reference evidence="1" key="1">
    <citation type="journal article" date="2018" name="Genome Biol.">
        <title>SKESA: strategic k-mer extension for scrupulous assemblies.</title>
        <authorList>
            <person name="Souvorov A."/>
            <person name="Agarwala R."/>
            <person name="Lipman D.J."/>
        </authorList>
    </citation>
    <scope>NUCLEOTIDE SEQUENCE</scope>
    <source>
        <strain evidence="1">MA.GA6700TM</strain>
    </source>
</reference>
<organism evidence="1">
    <name type="scientific">Salmonella enterica</name>
    <name type="common">Salmonella choleraesuis</name>
    <dbReference type="NCBI Taxonomy" id="28901"/>
    <lineage>
        <taxon>Bacteria</taxon>
        <taxon>Pseudomonadati</taxon>
        <taxon>Pseudomonadota</taxon>
        <taxon>Gammaproteobacteria</taxon>
        <taxon>Enterobacterales</taxon>
        <taxon>Enterobacteriaceae</taxon>
        <taxon>Salmonella</taxon>
    </lineage>
</organism>
<accession>A0A750J067</accession>
<sequence length="49" mass="5596">MSTYTAMKIESKTIAASDNFIVESRRSCRSLFIDQSRQAKLAFFFTANL</sequence>